<reference evidence="5" key="1">
    <citation type="journal article" date="2019" name="Int. J. Syst. Evol. Microbiol.">
        <title>The Global Catalogue of Microorganisms (GCM) 10K type strain sequencing project: providing services to taxonomists for standard genome sequencing and annotation.</title>
        <authorList>
            <consortium name="The Broad Institute Genomics Platform"/>
            <consortium name="The Broad Institute Genome Sequencing Center for Infectious Disease"/>
            <person name="Wu L."/>
            <person name="Ma J."/>
        </authorList>
    </citation>
    <scope>NUCLEOTIDE SEQUENCE [LARGE SCALE GENOMIC DNA]</scope>
    <source>
        <strain evidence="5">JCM 1365</strain>
    </source>
</reference>
<keyword evidence="5" id="KW-1185">Reference proteome</keyword>
<keyword evidence="1" id="KW-0378">Hydrolase</keyword>
<dbReference type="CDD" id="cd05829">
    <property type="entry name" value="Sortase_F"/>
    <property type="match status" value="1"/>
</dbReference>
<dbReference type="SUPFAM" id="SSF63817">
    <property type="entry name" value="Sortase"/>
    <property type="match status" value="1"/>
</dbReference>
<feature type="transmembrane region" description="Helical" evidence="3">
    <location>
        <begin position="21"/>
        <end position="40"/>
    </location>
</feature>
<gene>
    <name evidence="4" type="ORF">GCM10009721_21840</name>
</gene>
<evidence type="ECO:0000256" key="3">
    <source>
        <dbReference type="SAM" id="Phobius"/>
    </source>
</evidence>
<evidence type="ECO:0000256" key="1">
    <source>
        <dbReference type="ARBA" id="ARBA00022801"/>
    </source>
</evidence>
<evidence type="ECO:0000313" key="4">
    <source>
        <dbReference type="EMBL" id="GGM95136.1"/>
    </source>
</evidence>
<evidence type="ECO:0008006" key="6">
    <source>
        <dbReference type="Google" id="ProtNLM"/>
    </source>
</evidence>
<keyword evidence="3" id="KW-0472">Membrane</keyword>
<dbReference type="Proteomes" id="UP000623461">
    <property type="component" value="Unassembled WGS sequence"/>
</dbReference>
<evidence type="ECO:0000313" key="5">
    <source>
        <dbReference type="Proteomes" id="UP000623461"/>
    </source>
</evidence>
<organism evidence="4 5">
    <name type="scientific">Terrabacter tumescens</name>
    <dbReference type="NCBI Taxonomy" id="60443"/>
    <lineage>
        <taxon>Bacteria</taxon>
        <taxon>Bacillati</taxon>
        <taxon>Actinomycetota</taxon>
        <taxon>Actinomycetes</taxon>
        <taxon>Micrococcales</taxon>
        <taxon>Intrasporangiaceae</taxon>
        <taxon>Terrabacter</taxon>
    </lineage>
</organism>
<comment type="caution">
    <text evidence="4">The sequence shown here is derived from an EMBL/GenBank/DDBJ whole genome shotgun (WGS) entry which is preliminary data.</text>
</comment>
<feature type="compositionally biased region" description="Polar residues" evidence="2">
    <location>
        <begin position="41"/>
        <end position="55"/>
    </location>
</feature>
<feature type="region of interest" description="Disordered" evidence="2">
    <location>
        <begin position="1"/>
        <end position="23"/>
    </location>
</feature>
<dbReference type="InterPro" id="IPR023365">
    <property type="entry name" value="Sortase_dom-sf"/>
</dbReference>
<keyword evidence="3" id="KW-1133">Transmembrane helix</keyword>
<keyword evidence="3" id="KW-0812">Transmembrane</keyword>
<sequence length="250" mass="25847">MDHDVDSRRDRADGRGSRRSRGVAAALAAALLAGVGTAWLTRSSDAAPPSSTAVLDSSGRPATPSPPPTSPTSPTAPTDPDRPTSFATSLAARPATVAPAAGTAVPDRLTVPRVGIDMPVVPVGVARDGEMALPATPARVGWYRYGARPGDASGATVLAAHLDMPGYGVGPIAAVEELRTGDVITVRSGEETQRYRVTTVTSIRKTTLDLDSLFARDGPAVLHVVTCGGDFDRTARRYDENVVVTAKPTA</sequence>
<name>A0ABQ2I0P7_9MICO</name>
<evidence type="ECO:0000256" key="2">
    <source>
        <dbReference type="SAM" id="MobiDB-lite"/>
    </source>
</evidence>
<dbReference type="InterPro" id="IPR005754">
    <property type="entry name" value="Sortase"/>
</dbReference>
<protein>
    <recommendedName>
        <fullName evidence="6">Class F sortase</fullName>
    </recommendedName>
</protein>
<accession>A0ABQ2I0P7</accession>
<feature type="compositionally biased region" description="Basic and acidic residues" evidence="2">
    <location>
        <begin position="1"/>
        <end position="16"/>
    </location>
</feature>
<proteinExistence type="predicted"/>
<dbReference type="EMBL" id="BMNZ01000004">
    <property type="protein sequence ID" value="GGM95136.1"/>
    <property type="molecule type" value="Genomic_DNA"/>
</dbReference>
<dbReference type="Gene3D" id="2.40.260.10">
    <property type="entry name" value="Sortase"/>
    <property type="match status" value="1"/>
</dbReference>
<dbReference type="Pfam" id="PF04203">
    <property type="entry name" value="Sortase"/>
    <property type="match status" value="1"/>
</dbReference>
<dbReference type="InterPro" id="IPR042001">
    <property type="entry name" value="Sortase_F"/>
</dbReference>
<feature type="region of interest" description="Disordered" evidence="2">
    <location>
        <begin position="41"/>
        <end position="86"/>
    </location>
</feature>